<dbReference type="Gene3D" id="3.90.1570.50">
    <property type="match status" value="1"/>
</dbReference>
<keyword evidence="3" id="KW-0540">Nuclease</keyword>
<comment type="catalytic activity">
    <reaction evidence="1 10">
        <text>Endonucleolytic cleavage of DNA to give random double-stranded fragments with terminal 5'-phosphates, ATP is simultaneously hydrolyzed.</text>
        <dbReference type="EC" id="3.1.21.3"/>
    </reaction>
</comment>
<keyword evidence="7 10" id="KW-0378">Hydrolase</keyword>
<evidence type="ECO:0000256" key="3">
    <source>
        <dbReference type="ARBA" id="ARBA00022722"/>
    </source>
</evidence>
<dbReference type="PROSITE" id="PS51192">
    <property type="entry name" value="HELICASE_ATP_BIND_1"/>
    <property type="match status" value="1"/>
</dbReference>
<comment type="function">
    <text evidence="10">Subunit R is required for both nuclease and ATPase activities, but not for modification.</text>
</comment>
<dbReference type="GO" id="GO:0003677">
    <property type="term" value="F:DNA binding"/>
    <property type="evidence" value="ECO:0007669"/>
    <property type="project" value="UniProtKB-KW"/>
</dbReference>
<feature type="domain" description="Helicase ATP-binding" evidence="11">
    <location>
        <begin position="331"/>
        <end position="500"/>
    </location>
</feature>
<dbReference type="GO" id="GO:0009035">
    <property type="term" value="F:type I site-specific deoxyribonuclease activity"/>
    <property type="evidence" value="ECO:0007669"/>
    <property type="project" value="UniProtKB-EC"/>
</dbReference>
<name>A0A4P7CLY4_9PAST</name>
<keyword evidence="9 10" id="KW-0238">DNA-binding</keyword>
<dbReference type="InterPro" id="IPR051268">
    <property type="entry name" value="Type-I_R_enzyme_R_subunit"/>
</dbReference>
<dbReference type="Proteomes" id="UP000294444">
    <property type="component" value="Chromosome"/>
</dbReference>
<keyword evidence="5 10" id="KW-0680">Restriction system</keyword>
<dbReference type="InterPro" id="IPR027417">
    <property type="entry name" value="P-loop_NTPase"/>
</dbReference>
<dbReference type="Pfam" id="PF18766">
    <property type="entry name" value="SWI2_SNF2"/>
    <property type="match status" value="1"/>
</dbReference>
<dbReference type="SUPFAM" id="SSF52540">
    <property type="entry name" value="P-loop containing nucleoside triphosphate hydrolases"/>
    <property type="match status" value="2"/>
</dbReference>
<reference evidence="12 13" key="1">
    <citation type="submission" date="2019-03" db="EMBL/GenBank/DDBJ databases">
        <authorList>
            <person name="Che Y."/>
            <person name="Zhou L."/>
        </authorList>
    </citation>
    <scope>NUCLEOTIDE SEQUENCE [LARGE SCALE GENOMIC DNA]</scope>
    <source>
        <strain evidence="12 13">AIFJ1607</strain>
    </source>
</reference>
<dbReference type="EC" id="3.1.21.3" evidence="10"/>
<evidence type="ECO:0000256" key="7">
    <source>
        <dbReference type="ARBA" id="ARBA00022801"/>
    </source>
</evidence>
<evidence type="ECO:0000259" key="11">
    <source>
        <dbReference type="PROSITE" id="PS51192"/>
    </source>
</evidence>
<dbReference type="PANTHER" id="PTHR30195:SF15">
    <property type="entry name" value="TYPE I RESTRICTION ENZYME HINDI ENDONUCLEASE SUBUNIT"/>
    <property type="match status" value="1"/>
</dbReference>
<gene>
    <name evidence="12" type="ORF">EXH44_10060</name>
</gene>
<dbReference type="InterPro" id="IPR007409">
    <property type="entry name" value="Restrct_endonuc_type1_HsdR_N"/>
</dbReference>
<dbReference type="Pfam" id="PF04313">
    <property type="entry name" value="HSDR_N"/>
    <property type="match status" value="1"/>
</dbReference>
<dbReference type="AlphaFoldDB" id="A0A4P7CLY4"/>
<dbReference type="RefSeq" id="WP_162857365.1">
    <property type="nucleotide sequence ID" value="NZ_CP038145.1"/>
</dbReference>
<sequence length="1088" mass="124020">MFQTTFSPTLEKHTSKLPAILLLHNLGWQYLSPKQALAYRGGMVMNVVLDVVLREVLSQRTISYLGQERALSAKAVDNLVTELTSPKLNESLVGANEHFYNHLLYGITVTEFIDGKKISCTVPIIDWENPENNRFHFTEEFSVANANGSSVRTPDLVCFVNGLPLVVIEAKRPDGKPKSTIEEGISQHLRNQRPTEIPHLFAYAQLLLAVNGYDGRYATCATPAKFWAAWREEEQSELEMSQLKNLAISTENLTALLPKSEDQAWYQQLTAQGKLAVTGQDSLLISLLRKDRLFEMIRYFSLFDRKSHSRIVARYPQVFGVKRLIERVMSQSEKGARNGGVIWHTTGSGKSFTMVFFSKALLLHPALKQCRIIVVTDRVDLEHQLSSTFYNSGELATKRDRKNAMATTGKRLAEQIGSGNERIIFSLMQKFNTAINQAECFNPSANIIVLIDEGHRTQGGENHMAMRRALPNAAFVAFTGTPLLKDDETTQKFGNIIHAYTMQRAVEDKAVTPLLYEERIPELSVNEQAIDNWFERITKSLNEGQKADLKRKFSRKGQIYQADDRIHLIALDIAEHLANKIPQGLKGQLACESKKEAIRYQRYLNEIGLFESAVVISPPDSREGNTQLDEQASDEVVRWWAANVQGDEESYTQQVLSRFADPDSPLRLLIVVDKLLTGFDEPSNAVLYIDKPLKQHNLIQAIARVNRLHKQKEYGLLVDYRGILKELDTTIAKYQDLANRTQGGYAIEDLAGLYRSMQSEYLRLPSLYQALWAMFAEVENKMDLEQLRRKLIPNMQLDPTSGLFFDKNSKIRDDFYRALTAFNRCLQVALQSETFYQDKNFTDADRTLYKNTSAFFAQLRRLAQQDAGEQVDYREYAHQVEQLIDKHVVALGVKEADGIYAVNKMGKTEYQTWNDTKTRNEADKIRSRIARSLEIDFDNDPYAKARFSELLQQAIEEAEALFEHPIKQYLLFKEFEEQMAERKLPDIPDRFGGNYTAQAYFGVFKTVLPETLSQGEGFWVDLAFEIDQVVLRCLSEHSINLEQVEKDIRKQLLPMMFKICQANGSGMLQAKEIVERIVQIVRVGRANG</sequence>
<evidence type="ECO:0000256" key="8">
    <source>
        <dbReference type="ARBA" id="ARBA00022840"/>
    </source>
</evidence>
<dbReference type="NCBIfam" id="TIGR00348">
    <property type="entry name" value="hsdR"/>
    <property type="match status" value="1"/>
</dbReference>
<protein>
    <recommendedName>
        <fullName evidence="10">Type I restriction enzyme endonuclease subunit</fullName>
        <shortName evidence="10">R protein</shortName>
        <ecNumber evidence="10">3.1.21.3</ecNumber>
    </recommendedName>
</protein>
<keyword evidence="13" id="KW-1185">Reference proteome</keyword>
<dbReference type="InterPro" id="IPR055180">
    <property type="entry name" value="HsdR_RecA-like_helicase_dom_2"/>
</dbReference>
<evidence type="ECO:0000313" key="12">
    <source>
        <dbReference type="EMBL" id="QBQ64539.1"/>
    </source>
</evidence>
<evidence type="ECO:0000313" key="13">
    <source>
        <dbReference type="Proteomes" id="UP000294444"/>
    </source>
</evidence>
<evidence type="ECO:0000256" key="5">
    <source>
        <dbReference type="ARBA" id="ARBA00022747"/>
    </source>
</evidence>
<evidence type="ECO:0000256" key="2">
    <source>
        <dbReference type="ARBA" id="ARBA00008598"/>
    </source>
</evidence>
<keyword evidence="6 12" id="KW-0255">Endonuclease</keyword>
<dbReference type="Pfam" id="PF22679">
    <property type="entry name" value="T1R_D3-like"/>
    <property type="match status" value="1"/>
</dbReference>
<accession>A0A4P7CLY4</accession>
<evidence type="ECO:0000256" key="4">
    <source>
        <dbReference type="ARBA" id="ARBA00022741"/>
    </source>
</evidence>
<keyword evidence="4 10" id="KW-0547">Nucleotide-binding</keyword>
<organism evidence="12 13">
    <name type="scientific">Actinobacillus indolicus</name>
    <dbReference type="NCBI Taxonomy" id="51049"/>
    <lineage>
        <taxon>Bacteria</taxon>
        <taxon>Pseudomonadati</taxon>
        <taxon>Pseudomonadota</taxon>
        <taxon>Gammaproteobacteria</taxon>
        <taxon>Pasteurellales</taxon>
        <taxon>Pasteurellaceae</taxon>
        <taxon>Actinobacillus</taxon>
    </lineage>
</organism>
<dbReference type="REBASE" id="306153">
    <property type="entry name" value="Ain1507ORF10040P"/>
</dbReference>
<evidence type="ECO:0000256" key="6">
    <source>
        <dbReference type="ARBA" id="ARBA00022759"/>
    </source>
</evidence>
<evidence type="ECO:0000256" key="9">
    <source>
        <dbReference type="ARBA" id="ARBA00023125"/>
    </source>
</evidence>
<dbReference type="GO" id="GO:0005524">
    <property type="term" value="F:ATP binding"/>
    <property type="evidence" value="ECO:0007669"/>
    <property type="project" value="UniProtKB-KW"/>
</dbReference>
<dbReference type="KEGG" id="aio:EXH44_10060"/>
<dbReference type="SMART" id="SM00487">
    <property type="entry name" value="DEXDc"/>
    <property type="match status" value="1"/>
</dbReference>
<dbReference type="InterPro" id="IPR040980">
    <property type="entry name" value="SWI2_SNF2"/>
</dbReference>
<dbReference type="EMBL" id="CP038145">
    <property type="protein sequence ID" value="QBQ64539.1"/>
    <property type="molecule type" value="Genomic_DNA"/>
</dbReference>
<keyword evidence="8 10" id="KW-0067">ATP-binding</keyword>
<dbReference type="GO" id="GO:0009307">
    <property type="term" value="P:DNA restriction-modification system"/>
    <property type="evidence" value="ECO:0007669"/>
    <property type="project" value="UniProtKB-KW"/>
</dbReference>
<dbReference type="CDD" id="cd18800">
    <property type="entry name" value="SF2_C_EcoR124I-like"/>
    <property type="match status" value="1"/>
</dbReference>
<dbReference type="CDD" id="cd22332">
    <property type="entry name" value="HsdR_N"/>
    <property type="match status" value="1"/>
</dbReference>
<dbReference type="InterPro" id="IPR004473">
    <property type="entry name" value="Restrct_endonuc_typeI_HsdR"/>
</dbReference>
<dbReference type="Gene3D" id="3.40.50.300">
    <property type="entry name" value="P-loop containing nucleotide triphosphate hydrolases"/>
    <property type="match status" value="2"/>
</dbReference>
<dbReference type="InterPro" id="IPR014001">
    <property type="entry name" value="Helicase_ATP-bd"/>
</dbReference>
<dbReference type="CDD" id="cd18030">
    <property type="entry name" value="DEXHc_RE_I_HsdR"/>
    <property type="match status" value="1"/>
</dbReference>
<evidence type="ECO:0000256" key="10">
    <source>
        <dbReference type="RuleBase" id="RU364115"/>
    </source>
</evidence>
<evidence type="ECO:0000256" key="1">
    <source>
        <dbReference type="ARBA" id="ARBA00000851"/>
    </source>
</evidence>
<proteinExistence type="inferred from homology"/>
<comment type="subunit">
    <text evidence="10">The type I restriction/modification system is composed of three polypeptides R, M and S.</text>
</comment>
<dbReference type="PANTHER" id="PTHR30195">
    <property type="entry name" value="TYPE I SITE-SPECIFIC DEOXYRIBONUCLEASE PROTEIN SUBUNIT M AND R"/>
    <property type="match status" value="1"/>
</dbReference>
<comment type="similarity">
    <text evidence="2 10">Belongs to the HsdR family.</text>
</comment>